<evidence type="ECO:0000256" key="3">
    <source>
        <dbReference type="ARBA" id="ARBA00022553"/>
    </source>
</evidence>
<comment type="catalytic activity">
    <reaction evidence="1">
        <text>ATP + protein L-histidine = ADP + protein N-phospho-L-histidine.</text>
        <dbReference type="EC" id="2.7.13.3"/>
    </reaction>
</comment>
<evidence type="ECO:0000313" key="7">
    <source>
        <dbReference type="Proteomes" id="UP000476030"/>
    </source>
</evidence>
<evidence type="ECO:0000256" key="4">
    <source>
        <dbReference type="SAM" id="Phobius"/>
    </source>
</evidence>
<dbReference type="Gene3D" id="3.30.565.10">
    <property type="entry name" value="Histidine kinase-like ATPase, C-terminal domain"/>
    <property type="match status" value="1"/>
</dbReference>
<dbReference type="SUPFAM" id="SSF55874">
    <property type="entry name" value="ATPase domain of HSP90 chaperone/DNA topoisomerase II/histidine kinase"/>
    <property type="match status" value="1"/>
</dbReference>
<dbReference type="PRINTS" id="PR00344">
    <property type="entry name" value="BCTRLSENSOR"/>
</dbReference>
<feature type="domain" description="Histidine kinase" evidence="5">
    <location>
        <begin position="460"/>
        <end position="569"/>
    </location>
</feature>
<feature type="transmembrane region" description="Helical" evidence="4">
    <location>
        <begin position="187"/>
        <end position="206"/>
    </location>
</feature>
<evidence type="ECO:0000259" key="5">
    <source>
        <dbReference type="PROSITE" id="PS50109"/>
    </source>
</evidence>
<keyword evidence="4" id="KW-1133">Transmembrane helix</keyword>
<dbReference type="Gene3D" id="3.30.450.20">
    <property type="entry name" value="PAS domain"/>
    <property type="match status" value="1"/>
</dbReference>
<dbReference type="PROSITE" id="PS50109">
    <property type="entry name" value="HIS_KIN"/>
    <property type="match status" value="1"/>
</dbReference>
<keyword evidence="4" id="KW-0812">Transmembrane</keyword>
<comment type="caution">
    <text evidence="6">The sequence shown here is derived from an EMBL/GenBank/DDBJ whole genome shotgun (WGS) entry which is preliminary data.</text>
</comment>
<dbReference type="Proteomes" id="UP000476030">
    <property type="component" value="Unassembled WGS sequence"/>
</dbReference>
<sequence>MTEQFHKNFGVILAFLAALFALLFFWTYQVYSLNAPARWLNAEQHFSETTISSEQVMNLVGFHSMVHNFKDYILRGDPNDKEQFFAHFEDAREELNLLRAHFGVAAEAEISAIDTTLRDYFVSINRIDQLREEGKSIAEIDSSISINDSTAFAAFQQILEMYQKEKADIRTLVLEAMDQDRSNLQSLYTTLFAIGLLLAIAVVMGLRFEYLKRRALQEKSETKSLLEGFLDYSTVPFLIAGPDKIIRHCNKAAARLLETKPGNLVGASLAQIVDVDLPEGEVQSFSGGRAKRISTVIELHSGRKIPVYADFSTNRDGTMRIVALFDQSTELKIRERILFEAEHKLANDTIDGSLSIRRDIQKFNDLVAEFAEHIGEDRKDFARRALDITQSLKSSLTDFISLSNPVTEGRLAVNLGGPASQKIDKTISDTLEKFKSVIADKELMFNWVNHVPEGREIDFPAQLQRILNNLVSNAVKYTKNGGAIKISTSLEAENLMLKIEDTGIGIEEEDIPRIFERGVRMKNAAQMSGGLGIGLYAVQETLRNLHGEITCNSYAGIGSDFVVKIPMSQQSGTVIALQSAASAN</sequence>
<dbReference type="PANTHER" id="PTHR43547:SF2">
    <property type="entry name" value="HYBRID SIGNAL TRANSDUCTION HISTIDINE KINASE C"/>
    <property type="match status" value="1"/>
</dbReference>
<keyword evidence="3" id="KW-0597">Phosphoprotein</keyword>
<dbReference type="GO" id="GO:0000155">
    <property type="term" value="F:phosphorelay sensor kinase activity"/>
    <property type="evidence" value="ECO:0007669"/>
    <property type="project" value="TreeGrafter"/>
</dbReference>
<dbReference type="InterPro" id="IPR036890">
    <property type="entry name" value="HATPase_C_sf"/>
</dbReference>
<proteinExistence type="predicted"/>
<name>A0A6L8W551_9PROT</name>
<dbReference type="InterPro" id="IPR005467">
    <property type="entry name" value="His_kinase_dom"/>
</dbReference>
<gene>
    <name evidence="6" type="ORF">GQE98_06355</name>
</gene>
<keyword evidence="4" id="KW-0472">Membrane</keyword>
<keyword evidence="7" id="KW-1185">Reference proteome</keyword>
<dbReference type="RefSeq" id="WP_161314855.1">
    <property type="nucleotide sequence ID" value="NZ_WTUW01000002.1"/>
</dbReference>
<dbReference type="SUPFAM" id="SSF55785">
    <property type="entry name" value="PYP-like sensor domain (PAS domain)"/>
    <property type="match status" value="1"/>
</dbReference>
<dbReference type="EC" id="2.7.13.3" evidence="2"/>
<dbReference type="InterPro" id="IPR035965">
    <property type="entry name" value="PAS-like_dom_sf"/>
</dbReference>
<dbReference type="InterPro" id="IPR003594">
    <property type="entry name" value="HATPase_dom"/>
</dbReference>
<evidence type="ECO:0000256" key="1">
    <source>
        <dbReference type="ARBA" id="ARBA00000085"/>
    </source>
</evidence>
<dbReference type="AlphaFoldDB" id="A0A6L8W551"/>
<feature type="transmembrane region" description="Helical" evidence="4">
    <location>
        <begin position="12"/>
        <end position="31"/>
    </location>
</feature>
<dbReference type="Pfam" id="PF02518">
    <property type="entry name" value="HATPase_c"/>
    <property type="match status" value="1"/>
</dbReference>
<organism evidence="6 7">
    <name type="scientific">Sneathiella litorea</name>
    <dbReference type="NCBI Taxonomy" id="2606216"/>
    <lineage>
        <taxon>Bacteria</taxon>
        <taxon>Pseudomonadati</taxon>
        <taxon>Pseudomonadota</taxon>
        <taxon>Alphaproteobacteria</taxon>
        <taxon>Sneathiellales</taxon>
        <taxon>Sneathiellaceae</taxon>
        <taxon>Sneathiella</taxon>
    </lineage>
</organism>
<dbReference type="SMART" id="SM00387">
    <property type="entry name" value="HATPase_c"/>
    <property type="match status" value="1"/>
</dbReference>
<accession>A0A6L8W551</accession>
<dbReference type="PANTHER" id="PTHR43547">
    <property type="entry name" value="TWO-COMPONENT HISTIDINE KINASE"/>
    <property type="match status" value="1"/>
</dbReference>
<evidence type="ECO:0000313" key="6">
    <source>
        <dbReference type="EMBL" id="MZR30256.1"/>
    </source>
</evidence>
<protein>
    <recommendedName>
        <fullName evidence="2">histidine kinase</fullName>
        <ecNumber evidence="2">2.7.13.3</ecNumber>
    </recommendedName>
</protein>
<dbReference type="EMBL" id="WTUW01000002">
    <property type="protein sequence ID" value="MZR30256.1"/>
    <property type="molecule type" value="Genomic_DNA"/>
</dbReference>
<dbReference type="InterPro" id="IPR004358">
    <property type="entry name" value="Sig_transdc_His_kin-like_C"/>
</dbReference>
<evidence type="ECO:0000256" key="2">
    <source>
        <dbReference type="ARBA" id="ARBA00012438"/>
    </source>
</evidence>
<reference evidence="6 7" key="1">
    <citation type="submission" date="2019-12" db="EMBL/GenBank/DDBJ databases">
        <title>Snethiella sp. nov. sp. isolated from sea sand.</title>
        <authorList>
            <person name="Kim J."/>
            <person name="Jeong S.E."/>
            <person name="Jung H.S."/>
            <person name="Jeon C.O."/>
        </authorList>
    </citation>
    <scope>NUCLEOTIDE SEQUENCE [LARGE SCALE GENOMIC DNA]</scope>
    <source>
        <strain evidence="6 7">DP05</strain>
    </source>
</reference>